<reference evidence="1 2" key="1">
    <citation type="submission" date="2024-09" db="EMBL/GenBank/DDBJ databases">
        <title>The Natural Products Discovery Center: Release of the First 8490 Sequenced Strains for Exploring Actinobacteria Biosynthetic Diversity.</title>
        <authorList>
            <person name="Kalkreuter E."/>
            <person name="Kautsar S.A."/>
            <person name="Yang D."/>
            <person name="Bader C.D."/>
            <person name="Teijaro C.N."/>
            <person name="Fluegel L."/>
            <person name="Davis C.M."/>
            <person name="Simpson J.R."/>
            <person name="Lauterbach L."/>
            <person name="Steele A.D."/>
            <person name="Gui C."/>
            <person name="Meng S."/>
            <person name="Li G."/>
            <person name="Viehrig K."/>
            <person name="Ye F."/>
            <person name="Su P."/>
            <person name="Kiefer A.F."/>
            <person name="Nichols A."/>
            <person name="Cepeda A.J."/>
            <person name="Yan W."/>
            <person name="Fan B."/>
            <person name="Jiang Y."/>
            <person name="Adhikari A."/>
            <person name="Zheng C.-J."/>
            <person name="Schuster L."/>
            <person name="Cowan T.M."/>
            <person name="Smanski M.J."/>
            <person name="Chevrette M.G."/>
            <person name="De Carvalho L.P.S."/>
            <person name="Shen B."/>
        </authorList>
    </citation>
    <scope>NUCLEOTIDE SEQUENCE [LARGE SCALE GENOMIC DNA]</scope>
    <source>
        <strain evidence="1 2">NPDC057399</strain>
    </source>
</reference>
<organism evidence="1 2">
    <name type="scientific">Streptomyces cellulosae</name>
    <dbReference type="NCBI Taxonomy" id="1968"/>
    <lineage>
        <taxon>Bacteria</taxon>
        <taxon>Bacillati</taxon>
        <taxon>Actinomycetota</taxon>
        <taxon>Actinomycetes</taxon>
        <taxon>Kitasatosporales</taxon>
        <taxon>Streptomycetaceae</taxon>
        <taxon>Streptomyces</taxon>
    </lineage>
</organism>
<keyword evidence="2" id="KW-1185">Reference proteome</keyword>
<name>A0ABW6JDH2_STRCE</name>
<accession>A0ABW6JDH2</accession>
<comment type="caution">
    <text evidence="1">The sequence shown here is derived from an EMBL/GenBank/DDBJ whole genome shotgun (WGS) entry which is preliminary data.</text>
</comment>
<dbReference type="Proteomes" id="UP001600650">
    <property type="component" value="Unassembled WGS sequence"/>
</dbReference>
<proteinExistence type="predicted"/>
<sequence>MATTLPKYSVNPPDIDPYRYGLLSVAAVVDEAGKWQVSGVEFDTDACAQGGYVSGMCAEQPGDHDKGHAEGLHTVEGPTPFAVYVRTECNAVGFHEAEPIARARLEWVTPRLVEEFYSREVLAQLGTSRMERPLGDQAVPLRYAVGVLEQHAGQQYAGRPVLHAPRWVAPFFPLRDTSENDDLLRSAPLGSPVAFGAGYLDDPFTAAARDLTLGQVGGVDGTFWLFATGSVRVRRGELHVYETFDPPTNTRLALAERPHSVETDCFMAAVRVDLSREIGAGVAV</sequence>
<gene>
    <name evidence="1" type="ORF">ACFU0X_10195</name>
</gene>
<dbReference type="EMBL" id="JBHVBU010000021">
    <property type="protein sequence ID" value="MFE7963408.1"/>
    <property type="molecule type" value="Genomic_DNA"/>
</dbReference>
<protein>
    <submittedName>
        <fullName evidence="1">Uncharacterized protein</fullName>
    </submittedName>
</protein>
<evidence type="ECO:0000313" key="2">
    <source>
        <dbReference type="Proteomes" id="UP001600650"/>
    </source>
</evidence>
<evidence type="ECO:0000313" key="1">
    <source>
        <dbReference type="EMBL" id="MFE7963408.1"/>
    </source>
</evidence>
<dbReference type="RefSeq" id="WP_381726210.1">
    <property type="nucleotide sequence ID" value="NZ_JBHVBU010000021.1"/>
</dbReference>